<keyword evidence="2" id="KW-1185">Reference proteome</keyword>
<name>A0ACD3Z1T3_FUSSC</name>
<organism evidence="1 2">
    <name type="scientific">Fusarium solani subsp. cucurbitae</name>
    <name type="common">Neocosmosporum cucurbitae</name>
    <dbReference type="NCBI Taxonomy" id="2747967"/>
    <lineage>
        <taxon>Eukaryota</taxon>
        <taxon>Fungi</taxon>
        <taxon>Dikarya</taxon>
        <taxon>Ascomycota</taxon>
        <taxon>Pezizomycotina</taxon>
        <taxon>Sordariomycetes</taxon>
        <taxon>Hypocreomycetidae</taxon>
        <taxon>Hypocreales</taxon>
        <taxon>Nectriaceae</taxon>
        <taxon>Fusarium</taxon>
        <taxon>Fusarium solani species complex</taxon>
    </lineage>
</organism>
<sequence length="261" mass="29252">MHSLEADGPELQALDAIRRLVVPLVEKRITGGTENAKSLAIRNSLDLLRFEMSSLLFWITKGHQLNDEDHGAFLQDLQPVLQLLEELIDPQIVGRGEAEASNSTEQRRYPRLHAIIQKASQDSTRQNDTKPDLSGTISLPESEGPARAAYETVTKFNANNQRRDHGVHTQPSHAQTDHTFSEFDVENTCIQQSKLYASMFKAWAHHFSVSSCHTHRGKLQACALELNDLVPQDTAKNNMFISPCDPKNRWQEVTCAAACDL</sequence>
<proteinExistence type="predicted"/>
<evidence type="ECO:0000313" key="1">
    <source>
        <dbReference type="EMBL" id="UPK95213.1"/>
    </source>
</evidence>
<reference evidence="1" key="1">
    <citation type="submission" date="2021-11" db="EMBL/GenBank/DDBJ databases">
        <title>Fusarium solani-melongenae Genome sequencing and assembly.</title>
        <authorList>
            <person name="Xie S."/>
            <person name="Huang L."/>
            <person name="Zhang X."/>
        </authorList>
    </citation>
    <scope>NUCLEOTIDE SEQUENCE</scope>
    <source>
        <strain evidence="1">CRI 24-3</strain>
    </source>
</reference>
<accession>A0ACD3Z1T3</accession>
<dbReference type="Proteomes" id="UP000830768">
    <property type="component" value="Chromosome 5"/>
</dbReference>
<evidence type="ECO:0000313" key="2">
    <source>
        <dbReference type="Proteomes" id="UP000830768"/>
    </source>
</evidence>
<gene>
    <name evidence="1" type="ORF">LCI18_006148</name>
</gene>
<dbReference type="EMBL" id="CP090034">
    <property type="protein sequence ID" value="UPK95213.1"/>
    <property type="molecule type" value="Genomic_DNA"/>
</dbReference>
<protein>
    <submittedName>
        <fullName evidence="1">Uncharacterized protein</fullName>
    </submittedName>
</protein>